<dbReference type="EMBL" id="KN847321">
    <property type="protein sequence ID" value="KIW52156.1"/>
    <property type="molecule type" value="Genomic_DNA"/>
</dbReference>
<dbReference type="HOGENOM" id="CLU_164169_0_0_1"/>
<keyword evidence="10" id="KW-1185">Reference proteome</keyword>
<evidence type="ECO:0000313" key="9">
    <source>
        <dbReference type="EMBL" id="KIW52156.1"/>
    </source>
</evidence>
<dbReference type="OrthoDB" id="5193244at2759"/>
<sequence>MLQNTLVPAIWLFLAAIASAAPISDEPITTAGNNIGYGTGGGIAGLIILILDIIVIIEVLQSNRPVSHKVLWILVTLLFPLVGMILYFLFSNRAAHKTGGSYEPIP</sequence>
<dbReference type="Proteomes" id="UP000054342">
    <property type="component" value="Unassembled WGS sequence"/>
</dbReference>
<keyword evidence="7" id="KW-0732">Signal</keyword>
<dbReference type="InterPro" id="IPR027379">
    <property type="entry name" value="CLS_N"/>
</dbReference>
<evidence type="ECO:0000256" key="4">
    <source>
        <dbReference type="ARBA" id="ARBA00022989"/>
    </source>
</evidence>
<evidence type="ECO:0000256" key="6">
    <source>
        <dbReference type="SAM" id="Phobius"/>
    </source>
</evidence>
<comment type="subcellular location">
    <subcellularLocation>
        <location evidence="1">Cell membrane</location>
        <topology evidence="1">Multi-pass membrane protein</topology>
    </subcellularLocation>
</comment>
<evidence type="ECO:0000259" key="8">
    <source>
        <dbReference type="Pfam" id="PF13396"/>
    </source>
</evidence>
<name>A0A0D2BIK0_9EURO</name>
<proteinExistence type="predicted"/>
<evidence type="ECO:0000256" key="7">
    <source>
        <dbReference type="SAM" id="SignalP"/>
    </source>
</evidence>
<keyword evidence="3 6" id="KW-0812">Transmembrane</keyword>
<keyword evidence="5 6" id="KW-0472">Membrane</keyword>
<dbReference type="Pfam" id="PF13396">
    <property type="entry name" value="PLDc_N"/>
    <property type="match status" value="1"/>
</dbReference>
<evidence type="ECO:0000256" key="3">
    <source>
        <dbReference type="ARBA" id="ARBA00022692"/>
    </source>
</evidence>
<dbReference type="AlphaFoldDB" id="A0A0D2BIK0"/>
<protein>
    <recommendedName>
        <fullName evidence="8">Cardiolipin synthase N-terminal domain-containing protein</fullName>
    </recommendedName>
</protein>
<evidence type="ECO:0000256" key="2">
    <source>
        <dbReference type="ARBA" id="ARBA00022475"/>
    </source>
</evidence>
<reference evidence="9 10" key="1">
    <citation type="submission" date="2015-01" db="EMBL/GenBank/DDBJ databases">
        <title>The Genome Sequence of Exophiala xenobiotica CBS118157.</title>
        <authorList>
            <consortium name="The Broad Institute Genomics Platform"/>
            <person name="Cuomo C."/>
            <person name="de Hoog S."/>
            <person name="Gorbushina A."/>
            <person name="Stielow B."/>
            <person name="Teixiera M."/>
            <person name="Abouelleil A."/>
            <person name="Chapman S.B."/>
            <person name="Priest M."/>
            <person name="Young S.K."/>
            <person name="Wortman J."/>
            <person name="Nusbaum C."/>
            <person name="Birren B."/>
        </authorList>
    </citation>
    <scope>NUCLEOTIDE SEQUENCE [LARGE SCALE GENOMIC DNA]</scope>
    <source>
        <strain evidence="9 10">CBS 118157</strain>
    </source>
</reference>
<evidence type="ECO:0000313" key="10">
    <source>
        <dbReference type="Proteomes" id="UP000054342"/>
    </source>
</evidence>
<dbReference type="GeneID" id="25329727"/>
<accession>A0A0D2BIK0</accession>
<evidence type="ECO:0000256" key="5">
    <source>
        <dbReference type="ARBA" id="ARBA00023136"/>
    </source>
</evidence>
<gene>
    <name evidence="9" type="ORF">PV05_07819</name>
</gene>
<feature type="transmembrane region" description="Helical" evidence="6">
    <location>
        <begin position="71"/>
        <end position="90"/>
    </location>
</feature>
<evidence type="ECO:0000256" key="1">
    <source>
        <dbReference type="ARBA" id="ARBA00004651"/>
    </source>
</evidence>
<feature type="transmembrane region" description="Helical" evidence="6">
    <location>
        <begin position="36"/>
        <end position="59"/>
    </location>
</feature>
<dbReference type="GO" id="GO:0005886">
    <property type="term" value="C:plasma membrane"/>
    <property type="evidence" value="ECO:0007669"/>
    <property type="project" value="UniProtKB-SubCell"/>
</dbReference>
<feature type="domain" description="Cardiolipin synthase N-terminal" evidence="8">
    <location>
        <begin position="50"/>
        <end position="91"/>
    </location>
</feature>
<dbReference type="RefSeq" id="XP_013312740.1">
    <property type="nucleotide sequence ID" value="XM_013457286.1"/>
</dbReference>
<feature type="chain" id="PRO_5002239134" description="Cardiolipin synthase N-terminal domain-containing protein" evidence="7">
    <location>
        <begin position="21"/>
        <end position="106"/>
    </location>
</feature>
<keyword evidence="2" id="KW-1003">Cell membrane</keyword>
<keyword evidence="4 6" id="KW-1133">Transmembrane helix</keyword>
<organism evidence="9 10">
    <name type="scientific">Exophiala xenobiotica</name>
    <dbReference type="NCBI Taxonomy" id="348802"/>
    <lineage>
        <taxon>Eukaryota</taxon>
        <taxon>Fungi</taxon>
        <taxon>Dikarya</taxon>
        <taxon>Ascomycota</taxon>
        <taxon>Pezizomycotina</taxon>
        <taxon>Eurotiomycetes</taxon>
        <taxon>Chaetothyriomycetidae</taxon>
        <taxon>Chaetothyriales</taxon>
        <taxon>Herpotrichiellaceae</taxon>
        <taxon>Exophiala</taxon>
    </lineage>
</organism>
<feature type="signal peptide" evidence="7">
    <location>
        <begin position="1"/>
        <end position="20"/>
    </location>
</feature>